<dbReference type="Pfam" id="PF00437">
    <property type="entry name" value="T2SSE"/>
    <property type="match status" value="1"/>
</dbReference>
<name>A0ABX6N6F2_9BURK</name>
<sequence length="576" mass="63603">MKRDLALNVLATQADKALKVEKLSELPAFSRVLTDGSAGALLKLPAAVEKHVCAIETGVKRAIILYDAEKLAQIRPFISHLRGKLIAEKFTFERPEIGCGGGVIEHLIENSRTKIDSTEGEEDPAVAQSKAKEIFESWVALAVQERATDIHVQVINNIAEVKLRVDGELEFLRDQQGGVYTPLQAERAVAWAYNNASGKGSNSNSQFSVGENLYCMIAAREVGGKRVAMRYQSMRGWAGIKVVCRLLYVDIDAPTLSYEQLGYAPSHMKQLKSASNTPSGTIIFAGVTGSGKTTTLKTFIETHPGNGTDAFYSIEDPVEYPLRGVHQIPIQRDLLDRKGSAAKYAEVVAGLMRADPGCVLMGEIRDPATAISAQQIVETGHMACGTVHAHLISGIVPRLTNEEIGMSRDVLTNPNILTLLVYQALVPKLCPHCKIGGRLYQQGMPDSEHVFELLDTLETRFELGRDLFYFKKQGGCPKCKHRGTAGLSVVAEILTPDRKWLNLIRQGKDYEAMMYYRSKSDGNFRSANMDGKTVFEHTLYKALLGEVDPRHCERFDSFDRFEIMNDADRAETAAYT</sequence>
<dbReference type="PANTHER" id="PTHR30258">
    <property type="entry name" value="TYPE II SECRETION SYSTEM PROTEIN GSPE-RELATED"/>
    <property type="match status" value="1"/>
</dbReference>
<dbReference type="SUPFAM" id="SSF52540">
    <property type="entry name" value="P-loop containing nucleoside triphosphate hydrolases"/>
    <property type="match status" value="1"/>
</dbReference>
<dbReference type="InterPro" id="IPR001482">
    <property type="entry name" value="T2SS/T4SS_dom"/>
</dbReference>
<dbReference type="InterPro" id="IPR027417">
    <property type="entry name" value="P-loop_NTPase"/>
</dbReference>
<dbReference type="Proteomes" id="UP000501130">
    <property type="component" value="Chromosome"/>
</dbReference>
<evidence type="ECO:0000313" key="6">
    <source>
        <dbReference type="Proteomes" id="UP000501130"/>
    </source>
</evidence>
<evidence type="ECO:0000256" key="1">
    <source>
        <dbReference type="ARBA" id="ARBA00006611"/>
    </source>
</evidence>
<keyword evidence="3" id="KW-0067">ATP-binding</keyword>
<protein>
    <submittedName>
        <fullName evidence="5">Flp pilus assembly complex ATPase component TadA</fullName>
    </submittedName>
</protein>
<dbReference type="Gene3D" id="3.30.450.90">
    <property type="match status" value="1"/>
</dbReference>
<evidence type="ECO:0000313" key="5">
    <source>
        <dbReference type="EMBL" id="QJR29998.1"/>
    </source>
</evidence>
<dbReference type="RefSeq" id="WP_171099733.1">
    <property type="nucleotide sequence ID" value="NZ_CP053084.1"/>
</dbReference>
<gene>
    <name evidence="5" type="primary">tadA</name>
    <name evidence="5" type="ORF">HKT17_09920</name>
</gene>
<evidence type="ECO:0000256" key="2">
    <source>
        <dbReference type="ARBA" id="ARBA00022741"/>
    </source>
</evidence>
<keyword evidence="6" id="KW-1185">Reference proteome</keyword>
<feature type="domain" description="Bacterial type II secretion system protein E" evidence="4">
    <location>
        <begin position="135"/>
        <end position="527"/>
    </location>
</feature>
<dbReference type="EMBL" id="CP053084">
    <property type="protein sequence ID" value="QJR29998.1"/>
    <property type="molecule type" value="Genomic_DNA"/>
</dbReference>
<evidence type="ECO:0000256" key="3">
    <source>
        <dbReference type="ARBA" id="ARBA00022840"/>
    </source>
</evidence>
<dbReference type="PANTHER" id="PTHR30258:SF1">
    <property type="entry name" value="PROTEIN TRANSPORT PROTEIN HOFB HOMOLOG"/>
    <property type="match status" value="1"/>
</dbReference>
<dbReference type="Gene3D" id="3.40.50.300">
    <property type="entry name" value="P-loop containing nucleotide triphosphate hydrolases"/>
    <property type="match status" value="1"/>
</dbReference>
<proteinExistence type="inferred from homology"/>
<evidence type="ECO:0000259" key="4">
    <source>
        <dbReference type="Pfam" id="PF00437"/>
    </source>
</evidence>
<reference evidence="5 6" key="1">
    <citation type="submission" date="2020-05" db="EMBL/GenBank/DDBJ databases">
        <title>Compete genome of Limnobacter sp. SAORIC-580.</title>
        <authorList>
            <person name="Song J."/>
            <person name="Cho J.-C."/>
        </authorList>
    </citation>
    <scope>NUCLEOTIDE SEQUENCE [LARGE SCALE GENOMIC DNA]</scope>
    <source>
        <strain evidence="5 6">SAORIC-580</strain>
    </source>
</reference>
<accession>A0ABX6N6F2</accession>
<keyword evidence="2" id="KW-0547">Nucleotide-binding</keyword>
<comment type="similarity">
    <text evidence="1">Belongs to the GSP E family.</text>
</comment>
<organism evidence="5 6">
    <name type="scientific">Limnobacter profundi</name>
    <dbReference type="NCBI Taxonomy" id="2732163"/>
    <lineage>
        <taxon>Bacteria</taxon>
        <taxon>Pseudomonadati</taxon>
        <taxon>Pseudomonadota</taxon>
        <taxon>Betaproteobacteria</taxon>
        <taxon>Burkholderiales</taxon>
        <taxon>Burkholderiaceae</taxon>
        <taxon>Limnobacter</taxon>
    </lineage>
</organism>